<name>A0A8S4MMS5_BRALA</name>
<feature type="region of interest" description="Disordered" evidence="1">
    <location>
        <begin position="31"/>
        <end position="79"/>
    </location>
</feature>
<organism evidence="2 3">
    <name type="scientific">Branchiostoma lanceolatum</name>
    <name type="common">Common lancelet</name>
    <name type="synonym">Amphioxus lanceolatum</name>
    <dbReference type="NCBI Taxonomy" id="7740"/>
    <lineage>
        <taxon>Eukaryota</taxon>
        <taxon>Metazoa</taxon>
        <taxon>Chordata</taxon>
        <taxon>Cephalochordata</taxon>
        <taxon>Leptocardii</taxon>
        <taxon>Amphioxiformes</taxon>
        <taxon>Branchiostomatidae</taxon>
        <taxon>Branchiostoma</taxon>
    </lineage>
</organism>
<feature type="compositionally biased region" description="Low complexity" evidence="1">
    <location>
        <begin position="59"/>
        <end position="68"/>
    </location>
</feature>
<reference evidence="2" key="1">
    <citation type="submission" date="2022-01" db="EMBL/GenBank/DDBJ databases">
        <authorList>
            <person name="Braso-Vives M."/>
        </authorList>
    </citation>
    <scope>NUCLEOTIDE SEQUENCE</scope>
</reference>
<feature type="compositionally biased region" description="Polar residues" evidence="1">
    <location>
        <begin position="69"/>
        <end position="79"/>
    </location>
</feature>
<comment type="caution">
    <text evidence="2">The sequence shown here is derived from an EMBL/GenBank/DDBJ whole genome shotgun (WGS) entry which is preliminary data.</text>
</comment>
<keyword evidence="3" id="KW-1185">Reference proteome</keyword>
<evidence type="ECO:0000313" key="3">
    <source>
        <dbReference type="Proteomes" id="UP000838412"/>
    </source>
</evidence>
<feature type="compositionally biased region" description="Basic and acidic residues" evidence="1">
    <location>
        <begin position="32"/>
        <end position="43"/>
    </location>
</feature>
<dbReference type="AlphaFoldDB" id="A0A8S4MMS5"/>
<proteinExistence type="predicted"/>
<evidence type="ECO:0000313" key="2">
    <source>
        <dbReference type="EMBL" id="CAH1276903.1"/>
    </source>
</evidence>
<dbReference type="EMBL" id="CAKMNS010000101">
    <property type="protein sequence ID" value="CAH1276903.1"/>
    <property type="molecule type" value="Genomic_DNA"/>
</dbReference>
<accession>A0A8S4MMS5</accession>
<evidence type="ECO:0000256" key="1">
    <source>
        <dbReference type="SAM" id="MobiDB-lite"/>
    </source>
</evidence>
<protein>
    <submittedName>
        <fullName evidence="2">Hypp9424 protein</fullName>
    </submittedName>
</protein>
<sequence length="79" mass="8849">MPADGSAVTPKRPYLHRTPHLMSCAGMVTPLKRPEFPRNEENCRNQIRLSPPHNKETQSTSSSTDDTSCLQETPQEVSK</sequence>
<dbReference type="Proteomes" id="UP000838412">
    <property type="component" value="Unassembled WGS sequence"/>
</dbReference>
<gene>
    <name evidence="2" type="primary">Hypp9424</name>
    <name evidence="2" type="ORF">BLAG_LOCUS25840</name>
</gene>